<dbReference type="EMBL" id="FN645524">
    <property type="protein sequence ID" value="CBI83080.1"/>
    <property type="molecule type" value="Genomic_DNA"/>
</dbReference>
<accession>E6Z1U2</accession>
<organism evidence="1">
    <name type="scientific">Bartonella schoenbuchensis (strain DSM 13525 / NCTC 13165 / R1)</name>
    <dbReference type="NCBI Taxonomy" id="687861"/>
    <lineage>
        <taxon>Bacteria</taxon>
        <taxon>Pseudomonadati</taxon>
        <taxon>Pseudomonadota</taxon>
        <taxon>Alphaproteobacteria</taxon>
        <taxon>Hyphomicrobiales</taxon>
        <taxon>Bartonellaceae</taxon>
        <taxon>Bartonella</taxon>
    </lineage>
</organism>
<protein>
    <submittedName>
        <fullName evidence="1">Uncharacterized protein</fullName>
    </submittedName>
</protein>
<reference evidence="1" key="1">
    <citation type="journal article" date="2011" name="PLoS Genet.">
        <title>Parallel evolution of a type IV secretion system in radiating lineages of the host-restricted bacterial pathogen Bartonella.</title>
        <authorList>
            <person name="Engel P."/>
            <person name="Salzburger W."/>
            <person name="Liesch M."/>
            <person name="Chang C.C."/>
            <person name="Maruyama S."/>
            <person name="Lanz C."/>
            <person name="Calteau A."/>
            <person name="Lajus A."/>
            <person name="Medigue C."/>
            <person name="Schuster S.C."/>
            <person name="Dehio C."/>
        </authorList>
    </citation>
    <scope>NUCLEOTIDE SEQUENCE</scope>
    <source>
        <strain evidence="1">R1</strain>
    </source>
</reference>
<proteinExistence type="predicted"/>
<sequence length="44" mass="5151">MTLYFSKYALIKGGLSDYKFKQNTLLSINKLKRLATLFAFFKID</sequence>
<gene>
    <name evidence="1" type="ORF">BARSC_190353</name>
</gene>
<name>E6Z1U2_BARSR</name>
<evidence type="ECO:0000313" key="1">
    <source>
        <dbReference type="EMBL" id="CBI83080.1"/>
    </source>
</evidence>
<dbReference type="AlphaFoldDB" id="E6Z1U2"/>